<dbReference type="AlphaFoldDB" id="A0A0H2SCL9"/>
<keyword evidence="1" id="KW-0853">WD repeat</keyword>
<feature type="domain" description="Transcription factor spt8 beta-propeller" evidence="3">
    <location>
        <begin position="1"/>
        <end position="138"/>
    </location>
</feature>
<proteinExistence type="predicted"/>
<dbReference type="InterPro" id="IPR015943">
    <property type="entry name" value="WD40/YVTN_repeat-like_dom_sf"/>
</dbReference>
<dbReference type="Proteomes" id="UP000053477">
    <property type="component" value="Unassembled WGS sequence"/>
</dbReference>
<keyword evidence="2" id="KW-0677">Repeat</keyword>
<dbReference type="SUPFAM" id="SSF50978">
    <property type="entry name" value="WD40 repeat-like"/>
    <property type="match status" value="1"/>
</dbReference>
<dbReference type="InParanoid" id="A0A0H2SCL9"/>
<dbReference type="InterPro" id="IPR001680">
    <property type="entry name" value="WD40_rpt"/>
</dbReference>
<name>A0A0H2SCL9_9AGAM</name>
<dbReference type="STRING" id="27342.A0A0H2SCL9"/>
<keyword evidence="5" id="KW-1185">Reference proteome</keyword>
<dbReference type="SMART" id="SM00320">
    <property type="entry name" value="WD40"/>
    <property type="match status" value="2"/>
</dbReference>
<organism evidence="4 5">
    <name type="scientific">Schizopora paradoxa</name>
    <dbReference type="NCBI Taxonomy" id="27342"/>
    <lineage>
        <taxon>Eukaryota</taxon>
        <taxon>Fungi</taxon>
        <taxon>Dikarya</taxon>
        <taxon>Basidiomycota</taxon>
        <taxon>Agaricomycotina</taxon>
        <taxon>Agaricomycetes</taxon>
        <taxon>Hymenochaetales</taxon>
        <taxon>Schizoporaceae</taxon>
        <taxon>Schizopora</taxon>
    </lineage>
</organism>
<dbReference type="OrthoDB" id="3246240at2759"/>
<evidence type="ECO:0000313" key="4">
    <source>
        <dbReference type="EMBL" id="KLO14706.1"/>
    </source>
</evidence>
<dbReference type="InterPro" id="IPR057544">
    <property type="entry name" value="Beta-prop_SPT8"/>
</dbReference>
<dbReference type="InterPro" id="IPR036322">
    <property type="entry name" value="WD40_repeat_dom_sf"/>
</dbReference>
<dbReference type="PANTHER" id="PTHR19848">
    <property type="entry name" value="WD40 REPEAT PROTEIN"/>
    <property type="match status" value="1"/>
</dbReference>
<dbReference type="Pfam" id="PF23798">
    <property type="entry name" value="Beta-prop_SPT8"/>
    <property type="match status" value="1"/>
</dbReference>
<feature type="non-terminal residue" evidence="4">
    <location>
        <position position="1"/>
    </location>
</feature>
<protein>
    <recommendedName>
        <fullName evidence="3">Transcription factor spt8 beta-propeller domain-containing protein</fullName>
    </recommendedName>
</protein>
<accession>A0A0H2SCL9</accession>
<evidence type="ECO:0000256" key="1">
    <source>
        <dbReference type="ARBA" id="ARBA00022574"/>
    </source>
</evidence>
<dbReference type="PANTHER" id="PTHR19848:SF8">
    <property type="entry name" value="F-BOX AND WD REPEAT DOMAIN CONTAINING 7"/>
    <property type="match status" value="1"/>
</dbReference>
<evidence type="ECO:0000259" key="3">
    <source>
        <dbReference type="Pfam" id="PF23798"/>
    </source>
</evidence>
<evidence type="ECO:0000256" key="2">
    <source>
        <dbReference type="ARBA" id="ARBA00022737"/>
    </source>
</evidence>
<evidence type="ECO:0000313" key="5">
    <source>
        <dbReference type="Proteomes" id="UP000053477"/>
    </source>
</evidence>
<reference evidence="4 5" key="1">
    <citation type="submission" date="2015-04" db="EMBL/GenBank/DDBJ databases">
        <title>Complete genome sequence of Schizopora paradoxa KUC8140, a cosmopolitan wood degrader in East Asia.</title>
        <authorList>
            <consortium name="DOE Joint Genome Institute"/>
            <person name="Min B."/>
            <person name="Park H."/>
            <person name="Jang Y."/>
            <person name="Kim J.-J."/>
            <person name="Kim K.H."/>
            <person name="Pangilinan J."/>
            <person name="Lipzen A."/>
            <person name="Riley R."/>
            <person name="Grigoriev I.V."/>
            <person name="Spatafora J.W."/>
            <person name="Choi I.-G."/>
        </authorList>
    </citation>
    <scope>NUCLEOTIDE SEQUENCE [LARGE SCALE GENOMIC DNA]</scope>
    <source>
        <strain evidence="4 5">KUC8140</strain>
    </source>
</reference>
<sequence>ACWSADGGQVYAGRRNCTVDVWDTRMFSSPVNGVPRLLRTLRNPISSGAVSCVASFPDGRHVAVASSDNVRLWNASEASETDPSGRSRSGVPFKIIPGHHGGIISQMIIDPAARFMVSASSNRGWSGESTRTVLVHDIKYVV</sequence>
<dbReference type="EMBL" id="KQ085940">
    <property type="protein sequence ID" value="KLO14706.1"/>
    <property type="molecule type" value="Genomic_DNA"/>
</dbReference>
<gene>
    <name evidence="4" type="ORF">SCHPADRAFT_825945</name>
</gene>
<dbReference type="Gene3D" id="2.130.10.10">
    <property type="entry name" value="YVTN repeat-like/Quinoprotein amine dehydrogenase"/>
    <property type="match status" value="1"/>
</dbReference>